<evidence type="ECO:0000313" key="1">
    <source>
        <dbReference type="EMBL" id="CAE0473803.1"/>
    </source>
</evidence>
<proteinExistence type="predicted"/>
<gene>
    <name evidence="1" type="ORF">CDEB00056_LOCUS18656</name>
</gene>
<accession>A0A7S3QE21</accession>
<protein>
    <submittedName>
        <fullName evidence="1">Uncharacterized protein</fullName>
    </submittedName>
</protein>
<sequence length="138" mass="15806">MKAGMQHFSNHFGFLFRELHGQTACEAAFDVFGKDDTMTMIRQCIPAMDENNHHHSRILNYVARHCPRLMKDMVNCYQPNVSQKDPQTGLYPFMLAASFDTCDLSSVYLLLHHNPRLLNGGCKSSCNLHKMEERQGKS</sequence>
<dbReference type="AlphaFoldDB" id="A0A7S3QE21"/>
<organism evidence="1">
    <name type="scientific">Chaetoceros debilis</name>
    <dbReference type="NCBI Taxonomy" id="122233"/>
    <lineage>
        <taxon>Eukaryota</taxon>
        <taxon>Sar</taxon>
        <taxon>Stramenopiles</taxon>
        <taxon>Ochrophyta</taxon>
        <taxon>Bacillariophyta</taxon>
        <taxon>Coscinodiscophyceae</taxon>
        <taxon>Chaetocerotophycidae</taxon>
        <taxon>Chaetocerotales</taxon>
        <taxon>Chaetocerotaceae</taxon>
        <taxon>Chaetoceros</taxon>
    </lineage>
</organism>
<reference evidence="1" key="1">
    <citation type="submission" date="2021-01" db="EMBL/GenBank/DDBJ databases">
        <authorList>
            <person name="Corre E."/>
            <person name="Pelletier E."/>
            <person name="Niang G."/>
            <person name="Scheremetjew M."/>
            <person name="Finn R."/>
            <person name="Kale V."/>
            <person name="Holt S."/>
            <person name="Cochrane G."/>
            <person name="Meng A."/>
            <person name="Brown T."/>
            <person name="Cohen L."/>
        </authorList>
    </citation>
    <scope>NUCLEOTIDE SEQUENCE</scope>
    <source>
        <strain evidence="1">MM31A-1</strain>
    </source>
</reference>
<name>A0A7S3QE21_9STRA</name>
<dbReference type="EMBL" id="HBIO01024295">
    <property type="protein sequence ID" value="CAE0473803.1"/>
    <property type="molecule type" value="Transcribed_RNA"/>
</dbReference>